<dbReference type="InterPro" id="IPR014729">
    <property type="entry name" value="Rossmann-like_a/b/a_fold"/>
</dbReference>
<feature type="site" description="Important for beta-aspartyl-AMP intermediate formation" evidence="8">
    <location>
        <position position="393"/>
    </location>
</feature>
<feature type="binding site" evidence="7">
    <location>
        <position position="110"/>
    </location>
    <ligand>
        <name>L-glutamine</name>
        <dbReference type="ChEBI" id="CHEBI:58359"/>
    </ligand>
</feature>
<evidence type="ECO:0000256" key="5">
    <source>
        <dbReference type="PIRNR" id="PIRNR001589"/>
    </source>
</evidence>
<dbReference type="PROSITE" id="PS51278">
    <property type="entry name" value="GATASE_TYPE_2"/>
    <property type="match status" value="1"/>
</dbReference>
<evidence type="ECO:0000259" key="9">
    <source>
        <dbReference type="PROSITE" id="PS51278"/>
    </source>
</evidence>
<dbReference type="SUPFAM" id="SSF52402">
    <property type="entry name" value="Adenine nucleotide alpha hydrolases-like"/>
    <property type="match status" value="1"/>
</dbReference>
<dbReference type="InterPro" id="IPR017932">
    <property type="entry name" value="GATase_2_dom"/>
</dbReference>
<keyword evidence="6" id="KW-0028">Amino-acid biosynthesis</keyword>
<proteinExistence type="inferred from homology"/>
<dbReference type="Proteomes" id="UP000305067">
    <property type="component" value="Unassembled WGS sequence"/>
</dbReference>
<evidence type="ECO:0000256" key="8">
    <source>
        <dbReference type="PIRSR" id="PIRSR001589-3"/>
    </source>
</evidence>
<keyword evidence="6" id="KW-0061">Asparagine biosynthesis</keyword>
<evidence type="ECO:0000256" key="2">
    <source>
        <dbReference type="ARBA" id="ARBA00022741"/>
    </source>
</evidence>
<keyword evidence="11" id="KW-1185">Reference proteome</keyword>
<dbReference type="GO" id="GO:0006529">
    <property type="term" value="P:asparagine biosynthetic process"/>
    <property type="evidence" value="ECO:0007669"/>
    <property type="project" value="UniProtKB-KW"/>
</dbReference>
<dbReference type="InterPro" id="IPR029055">
    <property type="entry name" value="Ntn_hydrolases_N"/>
</dbReference>
<feature type="domain" description="Glutamine amidotransferase type-2" evidence="9">
    <location>
        <begin position="2"/>
        <end position="219"/>
    </location>
</feature>
<name>A0A5C3QEQ1_9AGAR</name>
<evidence type="ECO:0000313" key="10">
    <source>
        <dbReference type="EMBL" id="TFK99579.1"/>
    </source>
</evidence>
<comment type="similarity">
    <text evidence="1">Belongs to the asparagine synthetase family.</text>
</comment>
<reference evidence="10 11" key="1">
    <citation type="journal article" date="2019" name="Nat. Ecol. Evol.">
        <title>Megaphylogeny resolves global patterns of mushroom evolution.</title>
        <authorList>
            <person name="Varga T."/>
            <person name="Krizsan K."/>
            <person name="Foldi C."/>
            <person name="Dima B."/>
            <person name="Sanchez-Garcia M."/>
            <person name="Sanchez-Ramirez S."/>
            <person name="Szollosi G.J."/>
            <person name="Szarkandi J.G."/>
            <person name="Papp V."/>
            <person name="Albert L."/>
            <person name="Andreopoulos W."/>
            <person name="Angelini C."/>
            <person name="Antonin V."/>
            <person name="Barry K.W."/>
            <person name="Bougher N.L."/>
            <person name="Buchanan P."/>
            <person name="Buyck B."/>
            <person name="Bense V."/>
            <person name="Catcheside P."/>
            <person name="Chovatia M."/>
            <person name="Cooper J."/>
            <person name="Damon W."/>
            <person name="Desjardin D."/>
            <person name="Finy P."/>
            <person name="Geml J."/>
            <person name="Haridas S."/>
            <person name="Hughes K."/>
            <person name="Justo A."/>
            <person name="Karasinski D."/>
            <person name="Kautmanova I."/>
            <person name="Kiss B."/>
            <person name="Kocsube S."/>
            <person name="Kotiranta H."/>
            <person name="LaButti K.M."/>
            <person name="Lechner B.E."/>
            <person name="Liimatainen K."/>
            <person name="Lipzen A."/>
            <person name="Lukacs Z."/>
            <person name="Mihaltcheva S."/>
            <person name="Morgado L.N."/>
            <person name="Niskanen T."/>
            <person name="Noordeloos M.E."/>
            <person name="Ohm R.A."/>
            <person name="Ortiz-Santana B."/>
            <person name="Ovrebo C."/>
            <person name="Racz N."/>
            <person name="Riley R."/>
            <person name="Savchenko A."/>
            <person name="Shiryaev A."/>
            <person name="Soop K."/>
            <person name="Spirin V."/>
            <person name="Szebenyi C."/>
            <person name="Tomsovsky M."/>
            <person name="Tulloss R.E."/>
            <person name="Uehling J."/>
            <person name="Grigoriev I.V."/>
            <person name="Vagvolgyi C."/>
            <person name="Papp T."/>
            <person name="Martin F.M."/>
            <person name="Miettinen O."/>
            <person name="Hibbett D.S."/>
            <person name="Nagy L.G."/>
        </authorList>
    </citation>
    <scope>NUCLEOTIDE SEQUENCE [LARGE SCALE GENOMIC DNA]</scope>
    <source>
        <strain evidence="10 11">CBS 309.79</strain>
    </source>
</reference>
<dbReference type="InterPro" id="IPR051786">
    <property type="entry name" value="ASN_synthetase/amidase"/>
</dbReference>
<dbReference type="Pfam" id="PF13537">
    <property type="entry name" value="GATase_7"/>
    <property type="match status" value="1"/>
</dbReference>
<evidence type="ECO:0000256" key="4">
    <source>
        <dbReference type="ARBA" id="ARBA00022962"/>
    </source>
</evidence>
<dbReference type="PIRSF" id="PIRSF001589">
    <property type="entry name" value="Asn_synthetase_glu-h"/>
    <property type="match status" value="1"/>
</dbReference>
<protein>
    <submittedName>
        <fullName evidence="10">Putative asparagine synthase</fullName>
    </submittedName>
</protein>
<evidence type="ECO:0000313" key="11">
    <source>
        <dbReference type="Proteomes" id="UP000305067"/>
    </source>
</evidence>
<dbReference type="Gene3D" id="3.60.20.10">
    <property type="entry name" value="Glutamine Phosphoribosylpyrophosphate, subunit 1, domain 1"/>
    <property type="match status" value="1"/>
</dbReference>
<evidence type="ECO:0000256" key="6">
    <source>
        <dbReference type="PIRSR" id="PIRSR001589-1"/>
    </source>
</evidence>
<keyword evidence="3 5" id="KW-0067">ATP-binding</keyword>
<dbReference type="GO" id="GO:0005524">
    <property type="term" value="F:ATP binding"/>
    <property type="evidence" value="ECO:0007669"/>
    <property type="project" value="UniProtKB-KW"/>
</dbReference>
<dbReference type="AlphaFoldDB" id="A0A5C3QEQ1"/>
<evidence type="ECO:0000256" key="7">
    <source>
        <dbReference type="PIRSR" id="PIRSR001589-2"/>
    </source>
</evidence>
<evidence type="ECO:0000256" key="1">
    <source>
        <dbReference type="ARBA" id="ARBA00005752"/>
    </source>
</evidence>
<dbReference type="CDD" id="cd00712">
    <property type="entry name" value="AsnB"/>
    <property type="match status" value="1"/>
</dbReference>
<dbReference type="InterPro" id="IPR006426">
    <property type="entry name" value="Asn_synth_AEB"/>
</dbReference>
<evidence type="ECO:0000256" key="3">
    <source>
        <dbReference type="ARBA" id="ARBA00022840"/>
    </source>
</evidence>
<dbReference type="CDD" id="cd01991">
    <property type="entry name" value="Asn_synthase_B_C"/>
    <property type="match status" value="1"/>
</dbReference>
<dbReference type="GO" id="GO:0004066">
    <property type="term" value="F:asparagine synthase (glutamine-hydrolyzing) activity"/>
    <property type="evidence" value="ECO:0007669"/>
    <property type="project" value="InterPro"/>
</dbReference>
<dbReference type="SUPFAM" id="SSF56235">
    <property type="entry name" value="N-terminal nucleophile aminohydrolases (Ntn hydrolases)"/>
    <property type="match status" value="1"/>
</dbReference>
<dbReference type="InterPro" id="IPR001962">
    <property type="entry name" value="Asn_synthase"/>
</dbReference>
<dbReference type="PANTHER" id="PTHR43284">
    <property type="entry name" value="ASPARAGINE SYNTHETASE (GLUTAMINE-HYDROLYZING)"/>
    <property type="match status" value="1"/>
</dbReference>
<accession>A0A5C3QEQ1</accession>
<dbReference type="Gene3D" id="3.40.50.620">
    <property type="entry name" value="HUPs"/>
    <property type="match status" value="2"/>
</dbReference>
<organism evidence="10 11">
    <name type="scientific">Pterulicium gracile</name>
    <dbReference type="NCBI Taxonomy" id="1884261"/>
    <lineage>
        <taxon>Eukaryota</taxon>
        <taxon>Fungi</taxon>
        <taxon>Dikarya</taxon>
        <taxon>Basidiomycota</taxon>
        <taxon>Agaricomycotina</taxon>
        <taxon>Agaricomycetes</taxon>
        <taxon>Agaricomycetidae</taxon>
        <taxon>Agaricales</taxon>
        <taxon>Pleurotineae</taxon>
        <taxon>Pterulaceae</taxon>
        <taxon>Pterulicium</taxon>
    </lineage>
</organism>
<sequence>MCGISVVCYPFTRSSSGNQHAERVKVEEIEQSLELIKHRGPDERGTYVSPDGRVGLGHVRLSIIDVPGGHQPMSDDLNGVHCVVAGELYDYAELRAHLEAKGVQFKTDSDSEVVLGLYAHYGLDLFPYLRGEFTFALYDLKRGRLVVARDRFGIKPLYYTMSQGRWIFANEIKAFLGYGWKAKWDRDSIMHLGEFGDQRTVFQGVSKLAPGHCIILDRGDRFRMVSYWDHSFPSNSEAATNLQTGSEQNQSPRDALDNAINTVRQLLVDSVRSRLRSDVPLAVYLSGGLDSASIAGIATHLLREKDPQAKVDVFTLGFPEKPEFDEGPRASRMAAHIGATMHLVEPTEKELVDELETVIYHCEAPVYSLTAAGKLILSRTVRREGFKVVLTGEGSDEIFAGYNFVMADFLRQEDHVAGRMFGIPIPTTQERTEALAAFQSQQRQDLGSLSSVSDFDDASSVHNGDRHKRISAQALYETNLGGLMPPSIATLALPSEFYTPQMSDTYGPTDVYSTVAENIPPGLRARLASGDCHALHGQLYVTHKSVLANGILNLVGDRTEMVNSIEGRPPFLDHKLVEYVNSLAPSVKIRPFQLDSTTESPSRSKWTFTEKWILREAVKPFITPEIYSTKKSQYNVSLPSPKGLSPLQRHMQSRITRKAVEMLGIFSWEAVERTLRAFLERRREEADGGLDRNGRRLIYVLSFLVLRERFGVEV</sequence>
<feature type="active site" description="For GATase activity" evidence="6">
    <location>
        <position position="2"/>
    </location>
</feature>
<dbReference type="NCBIfam" id="TIGR01536">
    <property type="entry name" value="asn_synth_AEB"/>
    <property type="match status" value="1"/>
</dbReference>
<dbReference type="PANTHER" id="PTHR43284:SF1">
    <property type="entry name" value="ASPARAGINE SYNTHETASE"/>
    <property type="match status" value="1"/>
</dbReference>
<dbReference type="EMBL" id="ML178833">
    <property type="protein sequence ID" value="TFK99579.1"/>
    <property type="molecule type" value="Genomic_DNA"/>
</dbReference>
<dbReference type="GO" id="GO:0005829">
    <property type="term" value="C:cytosol"/>
    <property type="evidence" value="ECO:0007669"/>
    <property type="project" value="TreeGrafter"/>
</dbReference>
<keyword evidence="2 5" id="KW-0547">Nucleotide-binding</keyword>
<gene>
    <name evidence="10" type="ORF">BDV98DRAFT_571199</name>
</gene>
<dbReference type="OrthoDB" id="409189at2759"/>
<dbReference type="InterPro" id="IPR033738">
    <property type="entry name" value="AsnB_N"/>
</dbReference>
<keyword evidence="4 6" id="KW-0315">Glutamine amidotransferase</keyword>
<dbReference type="Pfam" id="PF00733">
    <property type="entry name" value="Asn_synthase"/>
    <property type="match status" value="1"/>
</dbReference>
<dbReference type="STRING" id="1884261.A0A5C3QEQ1"/>